<protein>
    <submittedName>
        <fullName evidence="1">Uncharacterized protein</fullName>
    </submittedName>
</protein>
<dbReference type="Proteomes" id="UP000595197">
    <property type="component" value="Chromosome"/>
</dbReference>
<keyword evidence="2" id="KW-1185">Reference proteome</keyword>
<dbReference type="EMBL" id="CP067420">
    <property type="protein sequence ID" value="QQP88687.1"/>
    <property type="molecule type" value="Genomic_DNA"/>
</dbReference>
<organism evidence="1 2">
    <name type="scientific">Skermanella cutis</name>
    <dbReference type="NCBI Taxonomy" id="2775420"/>
    <lineage>
        <taxon>Bacteria</taxon>
        <taxon>Pseudomonadati</taxon>
        <taxon>Pseudomonadota</taxon>
        <taxon>Alphaproteobacteria</taxon>
        <taxon>Rhodospirillales</taxon>
        <taxon>Azospirillaceae</taxon>
        <taxon>Skermanella</taxon>
    </lineage>
</organism>
<evidence type="ECO:0000313" key="1">
    <source>
        <dbReference type="EMBL" id="QQP88687.1"/>
    </source>
</evidence>
<sequence length="80" mass="8443">MRAKGPVQMQDDDNSNSPLMAHALDVIGLLKDTRLTVIESEPTDAMIAAGMAVAGTSAERTRAIFMAMLAAAGKLPTRTQ</sequence>
<evidence type="ECO:0000313" key="2">
    <source>
        <dbReference type="Proteomes" id="UP000595197"/>
    </source>
</evidence>
<gene>
    <name evidence="1" type="ORF">IGS68_22110</name>
</gene>
<dbReference type="RefSeq" id="WP_201073935.1">
    <property type="nucleotide sequence ID" value="NZ_CP067420.1"/>
</dbReference>
<name>A0ABX7B318_9PROT</name>
<reference evidence="1" key="1">
    <citation type="submission" date="2021-02" db="EMBL/GenBank/DDBJ databases">
        <title>Skermanella TT6 skin isolate.</title>
        <authorList>
            <person name="Lee K."/>
            <person name="Ganzorig M."/>
        </authorList>
    </citation>
    <scope>NUCLEOTIDE SEQUENCE</scope>
    <source>
        <strain evidence="1">TT6</strain>
    </source>
</reference>
<accession>A0ABX7B318</accession>
<proteinExistence type="predicted"/>